<dbReference type="PANTHER" id="PTHR42781">
    <property type="entry name" value="SPERMIDINE/PUTRESCINE IMPORT ATP-BINDING PROTEIN POTA"/>
    <property type="match status" value="1"/>
</dbReference>
<protein>
    <recommendedName>
        <fullName evidence="4">ABC-type quaternary amine transporter</fullName>
        <ecNumber evidence="4">7.6.2.9</ecNumber>
    </recommendedName>
</protein>
<keyword evidence="2" id="KW-0547">Nucleotide-binding</keyword>
<dbReference type="SUPFAM" id="SSF52540">
    <property type="entry name" value="P-loop containing nucleoside triphosphate hydrolases"/>
    <property type="match status" value="1"/>
</dbReference>
<dbReference type="Gene3D" id="2.40.50.100">
    <property type="match status" value="1"/>
</dbReference>
<sequence>MLEITGLTKVYASKQKQRFGRERAVDRVSLTVGQGEFFTLLGPSGCGKTTMLRSVGGLESPTEGTIVVDDRTLFCSDQGVDVPANKRHLGMVFQSYAIWPHMSVFQNVAYPLISGRRKTPAAEVKERVGETLEIMGLGDLASRGATDLSGGQQQRLALARALVYRPPLLLLDEPLSNLDAKLRESMRKELIRLQRELGLTVLYVTHDQDEALAMSSVVAVMSEGRVEQLGTPREIYEKPTNWFVADFIGSANFMEGGIVGRGEAADEVVVETPLGRLAATGNGVDAASDAKVNVMVRPERIRVSLEAGSAGQQGVVRNAVYQGDVIDYDIEVRGALLRIKSGPDLYVTPGTEVAVRVTDQRCVLVGD</sequence>
<dbReference type="InterPro" id="IPR017871">
    <property type="entry name" value="ABC_transporter-like_CS"/>
</dbReference>
<proteinExistence type="predicted"/>
<dbReference type="PROSITE" id="PS00211">
    <property type="entry name" value="ABC_TRANSPORTER_1"/>
    <property type="match status" value="1"/>
</dbReference>
<dbReference type="GO" id="GO:0016887">
    <property type="term" value="F:ATP hydrolysis activity"/>
    <property type="evidence" value="ECO:0007669"/>
    <property type="project" value="InterPro"/>
</dbReference>
<dbReference type="Pfam" id="PF08402">
    <property type="entry name" value="TOBE_2"/>
    <property type="match status" value="1"/>
</dbReference>
<organism evidence="6 7">
    <name type="scientific">Nocardioides soli</name>
    <dbReference type="NCBI Taxonomy" id="1036020"/>
    <lineage>
        <taxon>Bacteria</taxon>
        <taxon>Bacillati</taxon>
        <taxon>Actinomycetota</taxon>
        <taxon>Actinomycetes</taxon>
        <taxon>Propionibacteriales</taxon>
        <taxon>Nocardioidaceae</taxon>
        <taxon>Nocardioides</taxon>
    </lineage>
</organism>
<dbReference type="Gene3D" id="3.40.50.300">
    <property type="entry name" value="P-loop containing nucleotide triphosphate hydrolases"/>
    <property type="match status" value="1"/>
</dbReference>
<evidence type="ECO:0000259" key="5">
    <source>
        <dbReference type="PROSITE" id="PS50893"/>
    </source>
</evidence>
<evidence type="ECO:0000256" key="2">
    <source>
        <dbReference type="ARBA" id="ARBA00022741"/>
    </source>
</evidence>
<dbReference type="EC" id="7.6.2.9" evidence="4"/>
<reference evidence="6 7" key="1">
    <citation type="submission" date="2020-08" db="EMBL/GenBank/DDBJ databases">
        <title>Sequencing the genomes of 1000 actinobacteria strains.</title>
        <authorList>
            <person name="Klenk H.-P."/>
        </authorList>
    </citation>
    <scope>NUCLEOTIDE SEQUENCE [LARGE SCALE GENOMIC DNA]</scope>
    <source>
        <strain evidence="6 7">DSM 105498</strain>
    </source>
</reference>
<dbReference type="Pfam" id="PF00005">
    <property type="entry name" value="ABC_tran"/>
    <property type="match status" value="1"/>
</dbReference>
<evidence type="ECO:0000313" key="6">
    <source>
        <dbReference type="EMBL" id="MBB3042599.1"/>
    </source>
</evidence>
<evidence type="ECO:0000256" key="4">
    <source>
        <dbReference type="ARBA" id="ARBA00066388"/>
    </source>
</evidence>
<dbReference type="GO" id="GO:0043190">
    <property type="term" value="C:ATP-binding cassette (ABC) transporter complex"/>
    <property type="evidence" value="ECO:0007669"/>
    <property type="project" value="InterPro"/>
</dbReference>
<evidence type="ECO:0000256" key="3">
    <source>
        <dbReference type="ARBA" id="ARBA00022840"/>
    </source>
</evidence>
<evidence type="ECO:0000256" key="1">
    <source>
        <dbReference type="ARBA" id="ARBA00022448"/>
    </source>
</evidence>
<evidence type="ECO:0000313" key="7">
    <source>
        <dbReference type="Proteomes" id="UP000589626"/>
    </source>
</evidence>
<dbReference type="InterPro" id="IPR013611">
    <property type="entry name" value="Transp-assoc_OB_typ2"/>
</dbReference>
<feature type="domain" description="ABC transporter" evidence="5">
    <location>
        <begin position="2"/>
        <end position="248"/>
    </location>
</feature>
<dbReference type="SUPFAM" id="SSF50331">
    <property type="entry name" value="MOP-like"/>
    <property type="match status" value="1"/>
</dbReference>
<dbReference type="Proteomes" id="UP000589626">
    <property type="component" value="Unassembled WGS sequence"/>
</dbReference>
<dbReference type="AlphaFoldDB" id="A0A7W4VWC2"/>
<keyword evidence="1" id="KW-0813">Transport</keyword>
<keyword evidence="7" id="KW-1185">Reference proteome</keyword>
<dbReference type="GO" id="GO:0015418">
    <property type="term" value="F:ABC-type quaternary ammonium compound transporting activity"/>
    <property type="evidence" value="ECO:0007669"/>
    <property type="project" value="UniProtKB-EC"/>
</dbReference>
<dbReference type="InterPro" id="IPR003593">
    <property type="entry name" value="AAA+_ATPase"/>
</dbReference>
<gene>
    <name evidence="6" type="ORF">FHU40_002417</name>
</gene>
<dbReference type="FunFam" id="3.40.50.300:FF:000425">
    <property type="entry name" value="Probable ABC transporter, ATP-binding subunit"/>
    <property type="match status" value="1"/>
</dbReference>
<dbReference type="InterPro" id="IPR027417">
    <property type="entry name" value="P-loop_NTPase"/>
</dbReference>
<comment type="caution">
    <text evidence="6">The sequence shown here is derived from an EMBL/GenBank/DDBJ whole genome shotgun (WGS) entry which is preliminary data.</text>
</comment>
<dbReference type="RefSeq" id="WP_183592549.1">
    <property type="nucleotide sequence ID" value="NZ_JACHWR010000002.1"/>
</dbReference>
<name>A0A7W4VWC2_9ACTN</name>
<dbReference type="SMART" id="SM00382">
    <property type="entry name" value="AAA"/>
    <property type="match status" value="1"/>
</dbReference>
<accession>A0A7W4VWC2</accession>
<keyword evidence="3 6" id="KW-0067">ATP-binding</keyword>
<dbReference type="EMBL" id="JACHWR010000002">
    <property type="protein sequence ID" value="MBB3042599.1"/>
    <property type="molecule type" value="Genomic_DNA"/>
</dbReference>
<dbReference type="PROSITE" id="PS50893">
    <property type="entry name" value="ABC_TRANSPORTER_2"/>
    <property type="match status" value="1"/>
</dbReference>
<dbReference type="PANTHER" id="PTHR42781:SF4">
    <property type="entry name" value="SPERMIDINE_PUTRESCINE IMPORT ATP-BINDING PROTEIN POTA"/>
    <property type="match status" value="1"/>
</dbReference>
<dbReference type="InterPro" id="IPR050093">
    <property type="entry name" value="ABC_SmlMolc_Importer"/>
</dbReference>
<dbReference type="GO" id="GO:0005524">
    <property type="term" value="F:ATP binding"/>
    <property type="evidence" value="ECO:0007669"/>
    <property type="project" value="UniProtKB-KW"/>
</dbReference>
<dbReference type="InterPro" id="IPR008995">
    <property type="entry name" value="Mo/tungstate-bd_C_term_dom"/>
</dbReference>
<dbReference type="InterPro" id="IPR003439">
    <property type="entry name" value="ABC_transporter-like_ATP-bd"/>
</dbReference>